<keyword evidence="3" id="KW-1185">Reference proteome</keyword>
<reference evidence="2 3" key="1">
    <citation type="submission" date="2017-07" db="EMBL/GenBank/DDBJ databases">
        <title>Complete genome sequence of Oryzomicrobium terrae TPP412.</title>
        <authorList>
            <person name="Chiu L.-W."/>
            <person name="Lo K.-J."/>
            <person name="Tsai Y.-M."/>
            <person name="Lin S.-S."/>
            <person name="Kuo C.-H."/>
            <person name="Liu C.-T."/>
        </authorList>
    </citation>
    <scope>NUCLEOTIDE SEQUENCE [LARGE SCALE GENOMIC DNA]</scope>
    <source>
        <strain evidence="2 3">TPP412</strain>
    </source>
</reference>
<dbReference type="CDD" id="cd00077">
    <property type="entry name" value="HDc"/>
    <property type="match status" value="1"/>
</dbReference>
<dbReference type="SMART" id="SM00471">
    <property type="entry name" value="HDc"/>
    <property type="match status" value="1"/>
</dbReference>
<dbReference type="Gene3D" id="3.30.450.40">
    <property type="match status" value="1"/>
</dbReference>
<dbReference type="InterPro" id="IPR029016">
    <property type="entry name" value="GAF-like_dom_sf"/>
</dbReference>
<gene>
    <name evidence="2" type="ORF">OTERR_09700</name>
</gene>
<dbReference type="KEGG" id="otr:OTERR_09700"/>
<dbReference type="GO" id="GO:0008081">
    <property type="term" value="F:phosphoric diester hydrolase activity"/>
    <property type="evidence" value="ECO:0007669"/>
    <property type="project" value="UniProtKB-ARBA"/>
</dbReference>
<evidence type="ECO:0000259" key="1">
    <source>
        <dbReference type="PROSITE" id="PS51832"/>
    </source>
</evidence>
<sequence>MDRIADSAVDVGGVEKGMQGMHSKMHSAAATLPGEGAAVFSHETLMDVVHDPVPLNLRLRRLHALVQERYDFIERIAVVSYEAQTDRLKTFVHSSGGDEPLSFYESRLAASSSLSQIAATRKPRVVQDLGVAYGRRSGEHSLRIRGTGYAASYTMPVMNHGTLAGFLFFNSRTPWVFTTPVLDYLNLVGHVLSLMVVNELVCVGTLLSAVRTITHIAQCRDFETGSHLERMAHYSRVIALAVAPQRQRDDAFVEHVFRFAPLHDIGKIAVPDDLLQKPGRLTDEEFKAIQAHTVKGVEIIDTMLDQFGLSGVPHTDMLRNIALHHHETPDGLGYPHGLAGEDIPLEARICAVADVFDALTSKRPYKDAWSNEQAFELLQRQAGPKFDPDCVAALLAQREEVARIQAEFGEDRLG</sequence>
<dbReference type="InterPro" id="IPR003607">
    <property type="entry name" value="HD/PDEase_dom"/>
</dbReference>
<protein>
    <recommendedName>
        <fullName evidence="1">HD-GYP domain-containing protein</fullName>
    </recommendedName>
</protein>
<proteinExistence type="predicted"/>
<dbReference type="RefSeq" id="WP_246154337.1">
    <property type="nucleotide sequence ID" value="NZ_CP022579.1"/>
</dbReference>
<name>A0A5C1E692_9RHOO</name>
<accession>A0A5C1E692</accession>
<dbReference type="Pfam" id="PF13487">
    <property type="entry name" value="HD_5"/>
    <property type="match status" value="1"/>
</dbReference>
<evidence type="ECO:0000313" key="2">
    <source>
        <dbReference type="EMBL" id="QEL64446.1"/>
    </source>
</evidence>
<dbReference type="AlphaFoldDB" id="A0A5C1E692"/>
<dbReference type="SUPFAM" id="SSF109604">
    <property type="entry name" value="HD-domain/PDEase-like"/>
    <property type="match status" value="1"/>
</dbReference>
<dbReference type="InterPro" id="IPR052020">
    <property type="entry name" value="Cyclic_di-GMP/3'3'-cGAMP_PDE"/>
</dbReference>
<evidence type="ECO:0000313" key="3">
    <source>
        <dbReference type="Proteomes" id="UP000323671"/>
    </source>
</evidence>
<organism evidence="2 3">
    <name type="scientific">Oryzomicrobium terrae</name>
    <dbReference type="NCBI Taxonomy" id="1735038"/>
    <lineage>
        <taxon>Bacteria</taxon>
        <taxon>Pseudomonadati</taxon>
        <taxon>Pseudomonadota</taxon>
        <taxon>Betaproteobacteria</taxon>
        <taxon>Rhodocyclales</taxon>
        <taxon>Rhodocyclaceae</taxon>
        <taxon>Oryzomicrobium</taxon>
    </lineage>
</organism>
<dbReference type="Proteomes" id="UP000323671">
    <property type="component" value="Chromosome"/>
</dbReference>
<dbReference type="PANTHER" id="PTHR45228">
    <property type="entry name" value="CYCLIC DI-GMP PHOSPHODIESTERASE TM_0186-RELATED"/>
    <property type="match status" value="1"/>
</dbReference>
<feature type="domain" description="HD-GYP" evidence="1">
    <location>
        <begin position="202"/>
        <end position="410"/>
    </location>
</feature>
<dbReference type="Gene3D" id="1.10.3210.10">
    <property type="entry name" value="Hypothetical protein af1432"/>
    <property type="match status" value="1"/>
</dbReference>
<dbReference type="PANTHER" id="PTHR45228:SF1">
    <property type="entry name" value="CYCLIC DI-GMP PHOSPHODIESTERASE TM_0186"/>
    <property type="match status" value="1"/>
</dbReference>
<dbReference type="SUPFAM" id="SSF55781">
    <property type="entry name" value="GAF domain-like"/>
    <property type="match status" value="1"/>
</dbReference>
<dbReference type="InterPro" id="IPR037522">
    <property type="entry name" value="HD_GYP_dom"/>
</dbReference>
<dbReference type="PROSITE" id="PS51832">
    <property type="entry name" value="HD_GYP"/>
    <property type="match status" value="1"/>
</dbReference>
<dbReference type="EMBL" id="CP022579">
    <property type="protein sequence ID" value="QEL64446.1"/>
    <property type="molecule type" value="Genomic_DNA"/>
</dbReference>